<dbReference type="PANTHER" id="PTHR43386">
    <property type="entry name" value="OLIGOPEPTIDE TRANSPORT SYSTEM PERMEASE PROTEIN APPC"/>
    <property type="match status" value="1"/>
</dbReference>
<dbReference type="SUPFAM" id="SSF161098">
    <property type="entry name" value="MetI-like"/>
    <property type="match status" value="1"/>
</dbReference>
<feature type="transmembrane region" description="Helical" evidence="7">
    <location>
        <begin position="36"/>
        <end position="58"/>
    </location>
</feature>
<name>A0ABW4P0K4_9NOCA</name>
<evidence type="ECO:0000256" key="3">
    <source>
        <dbReference type="ARBA" id="ARBA00022475"/>
    </source>
</evidence>
<proteinExistence type="inferred from homology"/>
<keyword evidence="11" id="KW-1185">Reference proteome</keyword>
<evidence type="ECO:0000256" key="1">
    <source>
        <dbReference type="ARBA" id="ARBA00004651"/>
    </source>
</evidence>
<sequence length="297" mass="31500">MTALLVDPEKATSGPESAAGTDPGRRRVRDGFWYSLFRRPGLLLSFAVIALVIAWGFFPEAFTSTDPINGVPAERLSPPSAEHWFGTDNLGRDTYARVVHGAALTLQATLVAVLVGIVVGAGVGLIAGFVRGRVEDWLMRLIEVMLAVPGLLLSLAVVTALGFGTINVAIAVGIANIASFARVMRAETLKIGALPYIEASKASGSHWSYTLFAHVLPNARGPVLALTALEFGTAILSVSALSFLGFGAQPPTPEWGALVSDGRDYLASAWWMTTFPGLVIAVVVLSANRIARFLEDR</sequence>
<keyword evidence="3" id="KW-1003">Cell membrane</keyword>
<dbReference type="RefSeq" id="WP_378483970.1">
    <property type="nucleotide sequence ID" value="NZ_JBHUFB010000007.1"/>
</dbReference>
<evidence type="ECO:0000256" key="2">
    <source>
        <dbReference type="ARBA" id="ARBA00022448"/>
    </source>
</evidence>
<evidence type="ECO:0000313" key="11">
    <source>
        <dbReference type="Proteomes" id="UP001597286"/>
    </source>
</evidence>
<dbReference type="InterPro" id="IPR035906">
    <property type="entry name" value="MetI-like_sf"/>
</dbReference>
<dbReference type="PROSITE" id="PS50928">
    <property type="entry name" value="ABC_TM1"/>
    <property type="match status" value="1"/>
</dbReference>
<comment type="similarity">
    <text evidence="7">Belongs to the binding-protein-dependent transport system permease family.</text>
</comment>
<keyword evidence="4 7" id="KW-0812">Transmembrane</keyword>
<keyword evidence="5 7" id="KW-1133">Transmembrane helix</keyword>
<feature type="domain" description="ABC transmembrane type-1" evidence="9">
    <location>
        <begin position="102"/>
        <end position="291"/>
    </location>
</feature>
<dbReference type="EMBL" id="JBHUFB010000007">
    <property type="protein sequence ID" value="MFD1811422.1"/>
    <property type="molecule type" value="Genomic_DNA"/>
</dbReference>
<feature type="transmembrane region" description="Helical" evidence="7">
    <location>
        <begin position="268"/>
        <end position="287"/>
    </location>
</feature>
<reference evidence="11" key="1">
    <citation type="journal article" date="2019" name="Int. J. Syst. Evol. Microbiol.">
        <title>The Global Catalogue of Microorganisms (GCM) 10K type strain sequencing project: providing services to taxonomists for standard genome sequencing and annotation.</title>
        <authorList>
            <consortium name="The Broad Institute Genomics Platform"/>
            <consortium name="The Broad Institute Genome Sequencing Center for Infectious Disease"/>
            <person name="Wu L."/>
            <person name="Ma J."/>
        </authorList>
    </citation>
    <scope>NUCLEOTIDE SEQUENCE [LARGE SCALE GENOMIC DNA]</scope>
    <source>
        <strain evidence="11">DT72</strain>
    </source>
</reference>
<dbReference type="Pfam" id="PF00528">
    <property type="entry name" value="BPD_transp_1"/>
    <property type="match status" value="1"/>
</dbReference>
<evidence type="ECO:0000256" key="8">
    <source>
        <dbReference type="SAM" id="MobiDB-lite"/>
    </source>
</evidence>
<evidence type="ECO:0000256" key="6">
    <source>
        <dbReference type="ARBA" id="ARBA00023136"/>
    </source>
</evidence>
<dbReference type="Gene3D" id="1.10.3720.10">
    <property type="entry name" value="MetI-like"/>
    <property type="match status" value="1"/>
</dbReference>
<evidence type="ECO:0000313" key="10">
    <source>
        <dbReference type="EMBL" id="MFD1811422.1"/>
    </source>
</evidence>
<feature type="transmembrane region" description="Helical" evidence="7">
    <location>
        <begin position="108"/>
        <end position="130"/>
    </location>
</feature>
<evidence type="ECO:0000259" key="9">
    <source>
        <dbReference type="PROSITE" id="PS50928"/>
    </source>
</evidence>
<evidence type="ECO:0000256" key="4">
    <source>
        <dbReference type="ARBA" id="ARBA00022692"/>
    </source>
</evidence>
<dbReference type="InterPro" id="IPR000515">
    <property type="entry name" value="MetI-like"/>
</dbReference>
<feature type="transmembrane region" description="Helical" evidence="7">
    <location>
        <begin position="163"/>
        <end position="181"/>
    </location>
</feature>
<comment type="subcellular location">
    <subcellularLocation>
        <location evidence="1 7">Cell membrane</location>
        <topology evidence="1 7">Multi-pass membrane protein</topology>
    </subcellularLocation>
</comment>
<evidence type="ECO:0000256" key="7">
    <source>
        <dbReference type="RuleBase" id="RU363032"/>
    </source>
</evidence>
<comment type="caution">
    <text evidence="10">The sequence shown here is derived from an EMBL/GenBank/DDBJ whole genome shotgun (WGS) entry which is preliminary data.</text>
</comment>
<accession>A0ABW4P0K4</accession>
<evidence type="ECO:0000256" key="5">
    <source>
        <dbReference type="ARBA" id="ARBA00022989"/>
    </source>
</evidence>
<protein>
    <submittedName>
        <fullName evidence="10">ABC transporter permease</fullName>
    </submittedName>
</protein>
<dbReference type="PANTHER" id="PTHR43386:SF25">
    <property type="entry name" value="PEPTIDE ABC TRANSPORTER PERMEASE PROTEIN"/>
    <property type="match status" value="1"/>
</dbReference>
<gene>
    <name evidence="10" type="ORF">ACFSJG_04290</name>
</gene>
<dbReference type="CDD" id="cd06261">
    <property type="entry name" value="TM_PBP2"/>
    <property type="match status" value="1"/>
</dbReference>
<dbReference type="Proteomes" id="UP001597286">
    <property type="component" value="Unassembled WGS sequence"/>
</dbReference>
<feature type="transmembrane region" description="Helical" evidence="7">
    <location>
        <begin position="223"/>
        <end position="248"/>
    </location>
</feature>
<feature type="region of interest" description="Disordered" evidence="8">
    <location>
        <begin position="1"/>
        <end position="23"/>
    </location>
</feature>
<organism evidence="10 11">
    <name type="scientific">Rhodococcus gannanensis</name>
    <dbReference type="NCBI Taxonomy" id="1960308"/>
    <lineage>
        <taxon>Bacteria</taxon>
        <taxon>Bacillati</taxon>
        <taxon>Actinomycetota</taxon>
        <taxon>Actinomycetes</taxon>
        <taxon>Mycobacteriales</taxon>
        <taxon>Nocardiaceae</taxon>
        <taxon>Rhodococcus</taxon>
    </lineage>
</organism>
<feature type="transmembrane region" description="Helical" evidence="7">
    <location>
        <begin position="137"/>
        <end position="157"/>
    </location>
</feature>
<keyword evidence="2 7" id="KW-0813">Transport</keyword>
<dbReference type="InterPro" id="IPR050366">
    <property type="entry name" value="BP-dependent_transpt_permease"/>
</dbReference>
<keyword evidence="6 7" id="KW-0472">Membrane</keyword>